<dbReference type="RefSeq" id="WP_271712781.1">
    <property type="nucleotide sequence ID" value="NZ_AP024169.1"/>
</dbReference>
<sequence>MDKCNTILNCFDIKEYESSQLLKNNIKKLTDHKDAIKIIKQFELSHFDDYLRSCGTNNFTDFPYSKLSNTITEQSKYIIARNINNNINYFILDNFIDTFAFMQSIVNRGYFNNKMSTGKKIYGHFNSDNELLIGNKSIEIKKYILKEADITSIVRRKYYSFNNSHTYLQSQVAALGGYLGYGAKIACNDKNKVVYNISFNEIFTLAMPDLNISNIDSQYYYKKINFIDVIWANQKNNLITYAFEIELSDNLDAAFHRLSLYASKSNYVITKLIIITPYTNDYYRLQQICLTYDSSKIKHSFYHLTTQDFIETLKQRNLLVQPQKLELILLSKIISLSKENK</sequence>
<evidence type="ECO:0000313" key="1">
    <source>
        <dbReference type="EMBL" id="BCN31678.1"/>
    </source>
</evidence>
<evidence type="ECO:0000313" key="2">
    <source>
        <dbReference type="Proteomes" id="UP000595897"/>
    </source>
</evidence>
<accession>A0A7R7EMT8</accession>
<keyword evidence="2" id="KW-1185">Reference proteome</keyword>
<reference evidence="1 2" key="1">
    <citation type="submission" date="2020-11" db="EMBL/GenBank/DDBJ databases">
        <title>Draft genome sequencing of a Lachnospiraceae strain isolated from anoxic soil subjected to BSD treatment.</title>
        <authorList>
            <person name="Uek A."/>
            <person name="Tonouchi A."/>
        </authorList>
    </citation>
    <scope>NUCLEOTIDE SEQUENCE [LARGE SCALE GENOMIC DNA]</scope>
    <source>
        <strain evidence="1 2">TB5</strain>
    </source>
</reference>
<dbReference type="Proteomes" id="UP000595897">
    <property type="component" value="Chromosome"/>
</dbReference>
<proteinExistence type="predicted"/>
<protein>
    <submittedName>
        <fullName evidence="1">Uncharacterized protein</fullName>
    </submittedName>
</protein>
<gene>
    <name evidence="1" type="ORF">bsdtb5_29730</name>
</gene>
<organism evidence="1 2">
    <name type="scientific">Anaeromicropila herbilytica</name>
    <dbReference type="NCBI Taxonomy" id="2785025"/>
    <lineage>
        <taxon>Bacteria</taxon>
        <taxon>Bacillati</taxon>
        <taxon>Bacillota</taxon>
        <taxon>Clostridia</taxon>
        <taxon>Lachnospirales</taxon>
        <taxon>Lachnospiraceae</taxon>
        <taxon>Anaeromicropila</taxon>
    </lineage>
</organism>
<dbReference type="EMBL" id="AP024169">
    <property type="protein sequence ID" value="BCN31678.1"/>
    <property type="molecule type" value="Genomic_DNA"/>
</dbReference>
<name>A0A7R7EMT8_9FIRM</name>
<dbReference type="KEGG" id="ahb:bsdtb5_29730"/>
<dbReference type="AlphaFoldDB" id="A0A7R7EMT8"/>